<proteinExistence type="predicted"/>
<dbReference type="RefSeq" id="WP_115593578.1">
    <property type="nucleotide sequence ID" value="NZ_QRHA01000007.1"/>
</dbReference>
<dbReference type="Gene3D" id="3.20.20.80">
    <property type="entry name" value="Glycosidases"/>
    <property type="match status" value="1"/>
</dbReference>
<dbReference type="EMBL" id="QRHA01000007">
    <property type="protein sequence ID" value="RDV25246.1"/>
    <property type="molecule type" value="Genomic_DNA"/>
</dbReference>
<sequence length="123" mass="13849">MDAAPKFTPEERKARYETPEKGQYILADAAKKLNGWVKELDTTRPTTANMVLPQVSHVSGYADAVDILGYSYRNSVIPWGSTHFPNEPITINENPGTWDDWKQVLHNGVLVQDHFDIQGTTVH</sequence>
<dbReference type="OrthoDB" id="9758603at2"/>
<comment type="caution">
    <text evidence="1">The sequence shown here is derived from an EMBL/GenBank/DDBJ whole genome shotgun (WGS) entry which is preliminary data.</text>
</comment>
<gene>
    <name evidence="1" type="ORF">DXV75_11665</name>
</gene>
<keyword evidence="2" id="KW-1185">Reference proteome</keyword>
<evidence type="ECO:0000313" key="2">
    <source>
        <dbReference type="Proteomes" id="UP000256561"/>
    </source>
</evidence>
<protein>
    <submittedName>
        <fullName evidence="1">Uncharacterized protein</fullName>
    </submittedName>
</protein>
<dbReference type="AlphaFoldDB" id="A0A3D8M6F9"/>
<organism evidence="1 2">
    <name type="scientific">Alteromonas aestuariivivens</name>
    <dbReference type="NCBI Taxonomy" id="1938339"/>
    <lineage>
        <taxon>Bacteria</taxon>
        <taxon>Pseudomonadati</taxon>
        <taxon>Pseudomonadota</taxon>
        <taxon>Gammaproteobacteria</taxon>
        <taxon>Alteromonadales</taxon>
        <taxon>Alteromonadaceae</taxon>
        <taxon>Alteromonas/Salinimonas group</taxon>
        <taxon>Alteromonas</taxon>
    </lineage>
</organism>
<name>A0A3D8M6F9_9ALTE</name>
<accession>A0A3D8M6F9</accession>
<evidence type="ECO:0000313" key="1">
    <source>
        <dbReference type="EMBL" id="RDV25246.1"/>
    </source>
</evidence>
<dbReference type="Proteomes" id="UP000256561">
    <property type="component" value="Unassembled WGS sequence"/>
</dbReference>
<dbReference type="InterPro" id="IPR017853">
    <property type="entry name" value="GH"/>
</dbReference>
<dbReference type="SUPFAM" id="SSF51445">
    <property type="entry name" value="(Trans)glycosidases"/>
    <property type="match status" value="1"/>
</dbReference>
<reference evidence="2" key="1">
    <citation type="submission" date="2018-08" db="EMBL/GenBank/DDBJ databases">
        <authorList>
            <person name="Zhang J."/>
            <person name="Du Z.-J."/>
        </authorList>
    </citation>
    <scope>NUCLEOTIDE SEQUENCE [LARGE SCALE GENOMIC DNA]</scope>
    <source>
        <strain evidence="2">KCTC 52655</strain>
    </source>
</reference>